<evidence type="ECO:0000313" key="10">
    <source>
        <dbReference type="Proteomes" id="UP000309734"/>
    </source>
</evidence>
<accession>A0A4S9N3J8</accession>
<proteinExistence type="predicted"/>
<feature type="region of interest" description="Disordered" evidence="2">
    <location>
        <begin position="1"/>
        <end position="21"/>
    </location>
</feature>
<dbReference type="Proteomes" id="UP000309734">
    <property type="component" value="Unassembled WGS sequence"/>
</dbReference>
<dbReference type="EMBL" id="QZBS01000178">
    <property type="protein sequence ID" value="THZ70722.1"/>
    <property type="molecule type" value="Genomic_DNA"/>
</dbReference>
<evidence type="ECO:0000313" key="4">
    <source>
        <dbReference type="EMBL" id="THW55727.1"/>
    </source>
</evidence>
<dbReference type="Proteomes" id="UP000310421">
    <property type="component" value="Unassembled WGS sequence"/>
</dbReference>
<sequence length="251" mass="28070">MDSPHSGGSVGSEGADGRHKKRIRALARRLPTLSGVKETKLSKHTIVEESLKHHETQQRRLDELQAVIESLEAERDALVLEVREWRQCLDLPSNAQEAAEQPNTQLRLEENAVQSTNDYLGGFETLKAEEFGALQSEIIEVPVAIPSSRERYTMQVEDWQQSLVPSQAAIPTPSLDIGFSSLNMAFLPEPGFTSAHFVPDSTLHRRSRSMSRHSVSMYPYNSVPVERTASPSVWDPMIQAFSNTTFWPSST</sequence>
<comment type="caution">
    <text evidence="7">The sequence shown here is derived from an EMBL/GenBank/DDBJ whole genome shotgun (WGS) entry which is preliminary data.</text>
</comment>
<evidence type="ECO:0000313" key="8">
    <source>
        <dbReference type="Proteomes" id="UP000308014"/>
    </source>
</evidence>
<feature type="coiled-coil region" evidence="1">
    <location>
        <begin position="54"/>
        <end position="88"/>
    </location>
</feature>
<keyword evidence="1" id="KW-0175">Coiled coil</keyword>
<name>A0A4S9N3J8_AURPU</name>
<dbReference type="EMBL" id="QZAT01000194">
    <property type="protein sequence ID" value="THX22260.1"/>
    <property type="molecule type" value="Genomic_DNA"/>
</dbReference>
<gene>
    <name evidence="7" type="ORF">D6C85_05758</name>
    <name evidence="6" type="ORF">D6D12_09321</name>
    <name evidence="5" type="ORF">D6D19_03741</name>
    <name evidence="4" type="ORF">D6D20_09257</name>
    <name evidence="3" type="ORF">D6D24_03109</name>
</gene>
<dbReference type="GO" id="GO:0046983">
    <property type="term" value="F:protein dimerization activity"/>
    <property type="evidence" value="ECO:0007669"/>
    <property type="project" value="InterPro"/>
</dbReference>
<evidence type="ECO:0000313" key="6">
    <source>
        <dbReference type="EMBL" id="THX22260.1"/>
    </source>
</evidence>
<evidence type="ECO:0000256" key="2">
    <source>
        <dbReference type="SAM" id="MobiDB-lite"/>
    </source>
</evidence>
<protein>
    <recommendedName>
        <fullName evidence="13">BHLH domain-containing protein</fullName>
    </recommendedName>
</protein>
<dbReference type="SUPFAM" id="SSF47459">
    <property type="entry name" value="HLH, helix-loop-helix DNA-binding domain"/>
    <property type="match status" value="1"/>
</dbReference>
<dbReference type="InterPro" id="IPR036638">
    <property type="entry name" value="HLH_DNA-bd_sf"/>
</dbReference>
<dbReference type="EMBL" id="QZAN01000178">
    <property type="protein sequence ID" value="THW55727.1"/>
    <property type="molecule type" value="Genomic_DNA"/>
</dbReference>
<dbReference type="Proteomes" id="UP000308802">
    <property type="component" value="Unassembled WGS sequence"/>
</dbReference>
<organism evidence="7 10">
    <name type="scientific">Aureobasidium pullulans</name>
    <name type="common">Black yeast</name>
    <name type="synonym">Pullularia pullulans</name>
    <dbReference type="NCBI Taxonomy" id="5580"/>
    <lineage>
        <taxon>Eukaryota</taxon>
        <taxon>Fungi</taxon>
        <taxon>Dikarya</taxon>
        <taxon>Ascomycota</taxon>
        <taxon>Pezizomycotina</taxon>
        <taxon>Dothideomycetes</taxon>
        <taxon>Dothideomycetidae</taxon>
        <taxon>Dothideales</taxon>
        <taxon>Saccotheciaceae</taxon>
        <taxon>Aureobasidium</taxon>
    </lineage>
</organism>
<evidence type="ECO:0000313" key="3">
    <source>
        <dbReference type="EMBL" id="THW18927.1"/>
    </source>
</evidence>
<dbReference type="EMBL" id="QZAJ01000075">
    <property type="protein sequence ID" value="THW18927.1"/>
    <property type="molecule type" value="Genomic_DNA"/>
</dbReference>
<dbReference type="EMBL" id="QZAO01000085">
    <property type="protein sequence ID" value="THW75763.1"/>
    <property type="molecule type" value="Genomic_DNA"/>
</dbReference>
<dbReference type="AlphaFoldDB" id="A0A4S9N3J8"/>
<evidence type="ECO:0000313" key="11">
    <source>
        <dbReference type="Proteomes" id="UP000310374"/>
    </source>
</evidence>
<reference evidence="8 9" key="1">
    <citation type="submission" date="2018-10" db="EMBL/GenBank/DDBJ databases">
        <title>Fifty Aureobasidium pullulans genomes reveal a recombining polyextremotolerant generalist.</title>
        <authorList>
            <person name="Gostincar C."/>
            <person name="Turk M."/>
            <person name="Zajc J."/>
            <person name="Gunde-Cimerman N."/>
        </authorList>
    </citation>
    <scope>NUCLEOTIDE SEQUENCE [LARGE SCALE GENOMIC DNA]</scope>
    <source>
        <strain evidence="6 11">EXF-10081</strain>
        <strain evidence="5 9">EXF-10659</strain>
        <strain evidence="4 12">EXF-10751</strain>
        <strain evidence="3 8">EXF-11318</strain>
        <strain evidence="7 10">EXF-3519</strain>
    </source>
</reference>
<evidence type="ECO:0000313" key="5">
    <source>
        <dbReference type="EMBL" id="THW75763.1"/>
    </source>
</evidence>
<dbReference type="Proteomes" id="UP000308014">
    <property type="component" value="Unassembled WGS sequence"/>
</dbReference>
<evidence type="ECO:0000313" key="7">
    <source>
        <dbReference type="EMBL" id="THZ70722.1"/>
    </source>
</evidence>
<evidence type="ECO:0000313" key="12">
    <source>
        <dbReference type="Proteomes" id="UP000310421"/>
    </source>
</evidence>
<evidence type="ECO:0000313" key="9">
    <source>
        <dbReference type="Proteomes" id="UP000308802"/>
    </source>
</evidence>
<evidence type="ECO:0000256" key="1">
    <source>
        <dbReference type="SAM" id="Coils"/>
    </source>
</evidence>
<dbReference type="Proteomes" id="UP000310374">
    <property type="component" value="Unassembled WGS sequence"/>
</dbReference>
<evidence type="ECO:0008006" key="13">
    <source>
        <dbReference type="Google" id="ProtNLM"/>
    </source>
</evidence>